<proteinExistence type="predicted"/>
<organism evidence="2 3">
    <name type="scientific">Papaver somniferum</name>
    <name type="common">Opium poppy</name>
    <dbReference type="NCBI Taxonomy" id="3469"/>
    <lineage>
        <taxon>Eukaryota</taxon>
        <taxon>Viridiplantae</taxon>
        <taxon>Streptophyta</taxon>
        <taxon>Embryophyta</taxon>
        <taxon>Tracheophyta</taxon>
        <taxon>Spermatophyta</taxon>
        <taxon>Magnoliopsida</taxon>
        <taxon>Ranunculales</taxon>
        <taxon>Papaveraceae</taxon>
        <taxon>Papaveroideae</taxon>
        <taxon>Papaver</taxon>
    </lineage>
</organism>
<name>A0A4Y7J914_PAPSO</name>
<dbReference type="AlphaFoldDB" id="A0A4Y7J914"/>
<protein>
    <submittedName>
        <fullName evidence="2">Uncharacterized protein</fullName>
    </submittedName>
</protein>
<feature type="region of interest" description="Disordered" evidence="1">
    <location>
        <begin position="52"/>
        <end position="83"/>
    </location>
</feature>
<evidence type="ECO:0000256" key="1">
    <source>
        <dbReference type="SAM" id="MobiDB-lite"/>
    </source>
</evidence>
<keyword evidence="3" id="KW-1185">Reference proteome</keyword>
<dbReference type="EMBL" id="CM010718">
    <property type="protein sequence ID" value="RZC57634.1"/>
    <property type="molecule type" value="Genomic_DNA"/>
</dbReference>
<evidence type="ECO:0000313" key="3">
    <source>
        <dbReference type="Proteomes" id="UP000316621"/>
    </source>
</evidence>
<evidence type="ECO:0000313" key="2">
    <source>
        <dbReference type="EMBL" id="RZC57634.1"/>
    </source>
</evidence>
<dbReference type="Gramene" id="RZC57634">
    <property type="protein sequence ID" value="RZC57634"/>
    <property type="gene ID" value="C5167_004940"/>
</dbReference>
<accession>A0A4Y7J914</accession>
<dbReference type="Proteomes" id="UP000316621">
    <property type="component" value="Chromosome 4"/>
</dbReference>
<sequence>MTQDEYEEHCMAKSKLVIASNVGTVENEDGFIHVENDAESLEEAEDQRITKRSRNQVIQDNGSNPSIEGPILANHGGTSNDDATQNTYAEQIDEVEMDTREIFVADTKIESMKNQRSLPTESKGKTLKVEWGFYISELQILNDKDRNQYYTIIYHELPSTTM</sequence>
<feature type="compositionally biased region" description="Polar residues" evidence="1">
    <location>
        <begin position="55"/>
        <end position="66"/>
    </location>
</feature>
<gene>
    <name evidence="2" type="ORF">C5167_004940</name>
</gene>
<reference evidence="2 3" key="1">
    <citation type="journal article" date="2018" name="Science">
        <title>The opium poppy genome and morphinan production.</title>
        <authorList>
            <person name="Guo L."/>
            <person name="Winzer T."/>
            <person name="Yang X."/>
            <person name="Li Y."/>
            <person name="Ning Z."/>
            <person name="He Z."/>
            <person name="Teodor R."/>
            <person name="Lu Y."/>
            <person name="Bowser T.A."/>
            <person name="Graham I.A."/>
            <person name="Ye K."/>
        </authorList>
    </citation>
    <scope>NUCLEOTIDE SEQUENCE [LARGE SCALE GENOMIC DNA]</scope>
    <source>
        <strain evidence="3">cv. HN1</strain>
        <tissue evidence="2">Leaves</tissue>
    </source>
</reference>